<dbReference type="EMBL" id="JBHMFB010000029">
    <property type="protein sequence ID" value="MFB9090336.1"/>
    <property type="molecule type" value="Genomic_DNA"/>
</dbReference>
<feature type="transmembrane region" description="Helical" evidence="1">
    <location>
        <begin position="86"/>
        <end position="105"/>
    </location>
</feature>
<keyword evidence="1" id="KW-0472">Membrane</keyword>
<proteinExistence type="predicted"/>
<feature type="transmembrane region" description="Helical" evidence="1">
    <location>
        <begin position="60"/>
        <end position="79"/>
    </location>
</feature>
<name>A0ABV5GGT0_9FLAO</name>
<dbReference type="Proteomes" id="UP001589576">
    <property type="component" value="Unassembled WGS sequence"/>
</dbReference>
<reference evidence="2 3" key="1">
    <citation type="submission" date="2024-09" db="EMBL/GenBank/DDBJ databases">
        <authorList>
            <person name="Sun Q."/>
            <person name="Mori K."/>
        </authorList>
    </citation>
    <scope>NUCLEOTIDE SEQUENCE [LARGE SCALE GENOMIC DNA]</scope>
    <source>
        <strain evidence="2 3">CECT 8460</strain>
    </source>
</reference>
<comment type="caution">
    <text evidence="2">The sequence shown here is derived from an EMBL/GenBank/DDBJ whole genome shotgun (WGS) entry which is preliminary data.</text>
</comment>
<gene>
    <name evidence="2" type="ORF">ACFFUU_12035</name>
</gene>
<accession>A0ABV5GGT0</accession>
<sequence length="171" mass="19724">MATFLSSLQKIFLYFILVLIGLYAGMLFNHKICPVETQLNPIEYAKYWKIVDGTFMHERMAIMGPGMGIIFAITILLFLKNWRSLTFLFLVLACIAFAIDINFTLREQLPINAFINDLDLNNMTEVQTKQLIAFQAKAISNFDTRFIHSSISFLLLCLSPFFLNRLHKKSN</sequence>
<evidence type="ECO:0000313" key="3">
    <source>
        <dbReference type="Proteomes" id="UP001589576"/>
    </source>
</evidence>
<feature type="transmembrane region" description="Helical" evidence="1">
    <location>
        <begin position="12"/>
        <end position="30"/>
    </location>
</feature>
<evidence type="ECO:0008006" key="4">
    <source>
        <dbReference type="Google" id="ProtNLM"/>
    </source>
</evidence>
<dbReference type="RefSeq" id="WP_290285308.1">
    <property type="nucleotide sequence ID" value="NZ_JAUFQN010000019.1"/>
</dbReference>
<feature type="transmembrane region" description="Helical" evidence="1">
    <location>
        <begin position="146"/>
        <end position="163"/>
    </location>
</feature>
<protein>
    <recommendedName>
        <fullName evidence="4">DUF1772 domain-containing protein</fullName>
    </recommendedName>
</protein>
<evidence type="ECO:0000256" key="1">
    <source>
        <dbReference type="SAM" id="Phobius"/>
    </source>
</evidence>
<keyword evidence="1" id="KW-1133">Transmembrane helix</keyword>
<keyword evidence="1" id="KW-0812">Transmembrane</keyword>
<keyword evidence="3" id="KW-1185">Reference proteome</keyword>
<organism evidence="2 3">
    <name type="scientific">Flavobacterium paronense</name>
    <dbReference type="NCBI Taxonomy" id="1392775"/>
    <lineage>
        <taxon>Bacteria</taxon>
        <taxon>Pseudomonadati</taxon>
        <taxon>Bacteroidota</taxon>
        <taxon>Flavobacteriia</taxon>
        <taxon>Flavobacteriales</taxon>
        <taxon>Flavobacteriaceae</taxon>
        <taxon>Flavobacterium</taxon>
    </lineage>
</organism>
<evidence type="ECO:0000313" key="2">
    <source>
        <dbReference type="EMBL" id="MFB9090336.1"/>
    </source>
</evidence>